<dbReference type="AlphaFoldDB" id="A0A8J5HBD7"/>
<comment type="caution">
    <text evidence="1">The sequence shown here is derived from an EMBL/GenBank/DDBJ whole genome shotgun (WGS) entry which is preliminary data.</text>
</comment>
<gene>
    <name evidence="1" type="ORF">ZIOFF_013229</name>
</gene>
<accession>A0A8J5HBD7</accession>
<proteinExistence type="predicted"/>
<keyword evidence="2" id="KW-1185">Reference proteome</keyword>
<dbReference type="EMBL" id="JACMSC010000004">
    <property type="protein sequence ID" value="KAG6523373.1"/>
    <property type="molecule type" value="Genomic_DNA"/>
</dbReference>
<reference evidence="1 2" key="1">
    <citation type="submission" date="2020-08" db="EMBL/GenBank/DDBJ databases">
        <title>Plant Genome Project.</title>
        <authorList>
            <person name="Zhang R.-G."/>
        </authorList>
    </citation>
    <scope>NUCLEOTIDE SEQUENCE [LARGE SCALE GENOMIC DNA]</scope>
    <source>
        <tissue evidence="1">Rhizome</tissue>
    </source>
</reference>
<evidence type="ECO:0000313" key="2">
    <source>
        <dbReference type="Proteomes" id="UP000734854"/>
    </source>
</evidence>
<name>A0A8J5HBD7_ZINOF</name>
<evidence type="ECO:0000313" key="1">
    <source>
        <dbReference type="EMBL" id="KAG6523373.1"/>
    </source>
</evidence>
<organism evidence="1 2">
    <name type="scientific">Zingiber officinale</name>
    <name type="common">Ginger</name>
    <name type="synonym">Amomum zingiber</name>
    <dbReference type="NCBI Taxonomy" id="94328"/>
    <lineage>
        <taxon>Eukaryota</taxon>
        <taxon>Viridiplantae</taxon>
        <taxon>Streptophyta</taxon>
        <taxon>Embryophyta</taxon>
        <taxon>Tracheophyta</taxon>
        <taxon>Spermatophyta</taxon>
        <taxon>Magnoliopsida</taxon>
        <taxon>Liliopsida</taxon>
        <taxon>Zingiberales</taxon>
        <taxon>Zingiberaceae</taxon>
        <taxon>Zingiber</taxon>
    </lineage>
</organism>
<protein>
    <submittedName>
        <fullName evidence="1">Uncharacterized protein</fullName>
    </submittedName>
</protein>
<sequence length="82" mass="9392">MVERSPATNEVICYKLHRFFSQRTRAAFSSKPSEATAASSRRWDRVCHSQIKADEDSKTIQINVGFLTETFPWKQLKGVPDC</sequence>
<dbReference type="Proteomes" id="UP000734854">
    <property type="component" value="Unassembled WGS sequence"/>
</dbReference>